<dbReference type="InterPro" id="IPR001734">
    <property type="entry name" value="Na/solute_symporter"/>
</dbReference>
<evidence type="ECO:0000313" key="11">
    <source>
        <dbReference type="Proteomes" id="UP001597351"/>
    </source>
</evidence>
<gene>
    <name evidence="10" type="primary">mctP</name>
    <name evidence="10" type="ORF">ACFSDE_08830</name>
</gene>
<evidence type="ECO:0000313" key="10">
    <source>
        <dbReference type="EMBL" id="MFD1946896.1"/>
    </source>
</evidence>
<feature type="transmembrane region" description="Helical" evidence="9">
    <location>
        <begin position="417"/>
        <end position="439"/>
    </location>
</feature>
<feature type="transmembrane region" description="Helical" evidence="9">
    <location>
        <begin position="295"/>
        <end position="323"/>
    </location>
</feature>
<dbReference type="PANTHER" id="PTHR48086:SF8">
    <property type="entry name" value="MONOCARBOXYLIC ACID PERMEASE"/>
    <property type="match status" value="1"/>
</dbReference>
<dbReference type="Pfam" id="PF00474">
    <property type="entry name" value="SSF"/>
    <property type="match status" value="1"/>
</dbReference>
<proteinExistence type="inferred from homology"/>
<dbReference type="InterPro" id="IPR038377">
    <property type="entry name" value="Na/Glc_symporter_sf"/>
</dbReference>
<protein>
    <submittedName>
        <fullName evidence="10">Monocarboxylate uptake permease MctP</fullName>
    </submittedName>
</protein>
<keyword evidence="11" id="KW-1185">Reference proteome</keyword>
<keyword evidence="4 9" id="KW-0812">Transmembrane</keyword>
<dbReference type="PROSITE" id="PS50283">
    <property type="entry name" value="NA_SOLUT_SYMP_3"/>
    <property type="match status" value="1"/>
</dbReference>
<dbReference type="InterPro" id="IPR050277">
    <property type="entry name" value="Sodium:Solute_Symporter"/>
</dbReference>
<feature type="transmembrane region" description="Helical" evidence="9">
    <location>
        <begin position="6"/>
        <end position="24"/>
    </location>
</feature>
<evidence type="ECO:0000256" key="9">
    <source>
        <dbReference type="SAM" id="Phobius"/>
    </source>
</evidence>
<dbReference type="RefSeq" id="WP_343917481.1">
    <property type="nucleotide sequence ID" value="NZ_BAAAJT010000002.1"/>
</dbReference>
<keyword evidence="5 9" id="KW-1133">Transmembrane helix</keyword>
<feature type="transmembrane region" description="Helical" evidence="9">
    <location>
        <begin position="446"/>
        <end position="466"/>
    </location>
</feature>
<comment type="caution">
    <text evidence="10">The sequence shown here is derived from an EMBL/GenBank/DDBJ whole genome shotgun (WGS) entry which is preliminary data.</text>
</comment>
<dbReference type="EMBL" id="JBHUGD010000003">
    <property type="protein sequence ID" value="MFD1946896.1"/>
    <property type="molecule type" value="Genomic_DNA"/>
</dbReference>
<feature type="transmembrane region" description="Helical" evidence="9">
    <location>
        <begin position="486"/>
        <end position="509"/>
    </location>
</feature>
<feature type="transmembrane region" description="Helical" evidence="9">
    <location>
        <begin position="71"/>
        <end position="96"/>
    </location>
</feature>
<reference evidence="11" key="1">
    <citation type="journal article" date="2019" name="Int. J. Syst. Evol. Microbiol.">
        <title>The Global Catalogue of Microorganisms (GCM) 10K type strain sequencing project: providing services to taxonomists for standard genome sequencing and annotation.</title>
        <authorList>
            <consortium name="The Broad Institute Genomics Platform"/>
            <consortium name="The Broad Institute Genome Sequencing Center for Infectious Disease"/>
            <person name="Wu L."/>
            <person name="Ma J."/>
        </authorList>
    </citation>
    <scope>NUCLEOTIDE SEQUENCE [LARGE SCALE GENOMIC DNA]</scope>
    <source>
        <strain evidence="11">CGMCC 1.12477</strain>
    </source>
</reference>
<evidence type="ECO:0000256" key="4">
    <source>
        <dbReference type="ARBA" id="ARBA00022692"/>
    </source>
</evidence>
<dbReference type="PANTHER" id="PTHR48086">
    <property type="entry name" value="SODIUM/PROLINE SYMPORTER-RELATED"/>
    <property type="match status" value="1"/>
</dbReference>
<feature type="transmembrane region" description="Helical" evidence="9">
    <location>
        <begin position="194"/>
        <end position="213"/>
    </location>
</feature>
<evidence type="ECO:0000256" key="3">
    <source>
        <dbReference type="ARBA" id="ARBA00022448"/>
    </source>
</evidence>
<evidence type="ECO:0000256" key="6">
    <source>
        <dbReference type="ARBA" id="ARBA00023136"/>
    </source>
</evidence>
<dbReference type="CDD" id="cd10322">
    <property type="entry name" value="SLC5sbd"/>
    <property type="match status" value="1"/>
</dbReference>
<keyword evidence="6 9" id="KW-0472">Membrane</keyword>
<feature type="transmembrane region" description="Helical" evidence="9">
    <location>
        <begin position="124"/>
        <end position="142"/>
    </location>
</feature>
<evidence type="ECO:0000256" key="7">
    <source>
        <dbReference type="RuleBase" id="RU362091"/>
    </source>
</evidence>
<organism evidence="10 11">
    <name type="scientific">Nocardioides aestuarii</name>
    <dbReference type="NCBI Taxonomy" id="252231"/>
    <lineage>
        <taxon>Bacteria</taxon>
        <taxon>Bacillati</taxon>
        <taxon>Actinomycetota</taxon>
        <taxon>Actinomycetes</taxon>
        <taxon>Propionibacteriales</taxon>
        <taxon>Nocardioidaceae</taxon>
        <taxon>Nocardioides</taxon>
    </lineage>
</organism>
<feature type="transmembrane region" description="Helical" evidence="9">
    <location>
        <begin position="162"/>
        <end position="182"/>
    </location>
</feature>
<feature type="transmembrane region" description="Helical" evidence="9">
    <location>
        <begin position="343"/>
        <end position="372"/>
    </location>
</feature>
<feature type="transmembrane region" description="Helical" evidence="9">
    <location>
        <begin position="255"/>
        <end position="274"/>
    </location>
</feature>
<dbReference type="Proteomes" id="UP001597351">
    <property type="component" value="Unassembled WGS sequence"/>
</dbReference>
<dbReference type="NCBIfam" id="NF046076">
    <property type="entry name" value="monocarbox_MctP"/>
    <property type="match status" value="1"/>
</dbReference>
<evidence type="ECO:0000256" key="1">
    <source>
        <dbReference type="ARBA" id="ARBA00004141"/>
    </source>
</evidence>
<evidence type="ECO:0000256" key="8">
    <source>
        <dbReference type="SAM" id="MobiDB-lite"/>
    </source>
</evidence>
<sequence length="547" mass="58251">MDVLAVSIFVFFFLLVTILGFAAARWRRADNLDNLDEWGLGGRGFGTFIAWFLIGGDLYTAYTFIAVPATLYAGSVVGFFAVPYTIVVYPIIFLFLPRLWSVSHRHGYVTPADFVQGRYDSKPLALAVAVTGILATMPYIALQLVGIEVVLQVMGIGVDEGSWLVGHLPLFVAFGVLAAYTYSSGLRAPALIAFVKDILIYTVIIVAVIYLPAQLGGWDAIFSAAQGSFDAFNTENADAIAAGEVGAKGSIPPAAAHWAYASLAFGSALALFMYPHSVTGVLSTRSRSVIRRNAALLPAYSFLLGLLALLGFVAIAAGVTVAGDPPNPQLAVPQLFENEFPSWFAGVAFAAIAIGALVPAAIMSIAAANLWTRNIYKAFINQDATPKQEASQAKIVSLVVKFGALVFVLALSKSFAINLQLLGGLWVLQTLPAIVLGLYTRWFHRWALFGGWAVGMGWGTWLAYGVSSPTQAHFGGPLVPFPGTETNVYIGVVALLANLVVTVVLTVVLRAMGVDEGTDQTQESDYRADAGDEGVEEELDLTAPAHG</sequence>
<evidence type="ECO:0000256" key="5">
    <source>
        <dbReference type="ARBA" id="ARBA00022989"/>
    </source>
</evidence>
<accession>A0ABW4TLU2</accession>
<feature type="transmembrane region" description="Helical" evidence="9">
    <location>
        <begin position="45"/>
        <end position="65"/>
    </location>
</feature>
<feature type="transmembrane region" description="Helical" evidence="9">
    <location>
        <begin position="393"/>
        <end position="411"/>
    </location>
</feature>
<comment type="similarity">
    <text evidence="2 7">Belongs to the sodium:solute symporter (SSF) (TC 2.A.21) family.</text>
</comment>
<feature type="compositionally biased region" description="Acidic residues" evidence="8">
    <location>
        <begin position="531"/>
        <end position="540"/>
    </location>
</feature>
<dbReference type="Gene3D" id="1.20.1730.10">
    <property type="entry name" value="Sodium/glucose cotransporter"/>
    <property type="match status" value="1"/>
</dbReference>
<keyword evidence="3" id="KW-0813">Transport</keyword>
<evidence type="ECO:0000256" key="2">
    <source>
        <dbReference type="ARBA" id="ARBA00006434"/>
    </source>
</evidence>
<feature type="region of interest" description="Disordered" evidence="8">
    <location>
        <begin position="520"/>
        <end position="547"/>
    </location>
</feature>
<name>A0ABW4TLU2_9ACTN</name>
<comment type="subcellular location">
    <subcellularLocation>
        <location evidence="1">Membrane</location>
        <topology evidence="1">Multi-pass membrane protein</topology>
    </subcellularLocation>
</comment>